<proteinExistence type="predicted"/>
<sequence>MTRELDKFSYADPNTGDYNVIRNYLDILESLPWEPAPVREIDLEKAKKTLDKDHYKLEDVKDRILEFLAVKNLKTMKKAPYYS</sequence>
<dbReference type="GO" id="GO:0006515">
    <property type="term" value="P:protein quality control for misfolded or incompletely synthesized proteins"/>
    <property type="evidence" value="ECO:0007669"/>
    <property type="project" value="TreeGrafter"/>
</dbReference>
<accession>M6ZI77</accession>
<dbReference type="PANTHER" id="PTHR43718">
    <property type="entry name" value="LON PROTEASE"/>
    <property type="match status" value="1"/>
</dbReference>
<dbReference type="Proteomes" id="UP000012117">
    <property type="component" value="Unassembled WGS sequence"/>
</dbReference>
<dbReference type="InterPro" id="IPR027065">
    <property type="entry name" value="Lon_Prtase"/>
</dbReference>
<dbReference type="AlphaFoldDB" id="M6ZI77"/>
<organism evidence="1 2">
    <name type="scientific">Leptospira interrogans serovar Pyrogenes str. 200701872</name>
    <dbReference type="NCBI Taxonomy" id="1193029"/>
    <lineage>
        <taxon>Bacteria</taxon>
        <taxon>Pseudomonadati</taxon>
        <taxon>Spirochaetota</taxon>
        <taxon>Spirochaetia</taxon>
        <taxon>Leptospirales</taxon>
        <taxon>Leptospiraceae</taxon>
        <taxon>Leptospira</taxon>
    </lineage>
</organism>
<dbReference type="BioCyc" id="LINT1193029:G11R4-3958-MONOMER"/>
<evidence type="ECO:0000313" key="2">
    <source>
        <dbReference type="Proteomes" id="UP000012117"/>
    </source>
</evidence>
<gene>
    <name evidence="1" type="ORF">LEP1GSC124_2770</name>
</gene>
<reference evidence="1 2" key="1">
    <citation type="submission" date="2013-01" db="EMBL/GenBank/DDBJ databases">
        <authorList>
            <person name="Harkins D.M."/>
            <person name="Durkin A.S."/>
            <person name="Brinkac L.M."/>
            <person name="Haft D.H."/>
            <person name="Selengut J.D."/>
            <person name="Sanka R."/>
            <person name="DePew J."/>
            <person name="Purushe J."/>
            <person name="Picardeau M."/>
            <person name="Werts C."/>
            <person name="Goarant C."/>
            <person name="Vinetz J.M."/>
            <person name="Sutton G.G."/>
            <person name="Nierman W.C."/>
            <person name="Fouts D.E."/>
        </authorList>
    </citation>
    <scope>NUCLEOTIDE SEQUENCE [LARGE SCALE GENOMIC DNA]</scope>
    <source>
        <strain evidence="1 2">200701872</strain>
    </source>
</reference>
<name>M6ZI77_LEPIR</name>
<dbReference type="PANTHER" id="PTHR43718:SF2">
    <property type="entry name" value="LON PROTEASE HOMOLOG, MITOCHONDRIAL"/>
    <property type="match status" value="1"/>
</dbReference>
<dbReference type="EMBL" id="AKWN02000403">
    <property type="protein sequence ID" value="EMP05796.1"/>
    <property type="molecule type" value="Genomic_DNA"/>
</dbReference>
<evidence type="ECO:0000313" key="1">
    <source>
        <dbReference type="EMBL" id="EMP05796.1"/>
    </source>
</evidence>
<dbReference type="Gene3D" id="1.20.5.5270">
    <property type="match status" value="1"/>
</dbReference>
<dbReference type="GO" id="GO:0005524">
    <property type="term" value="F:ATP binding"/>
    <property type="evidence" value="ECO:0007669"/>
    <property type="project" value="InterPro"/>
</dbReference>
<comment type="caution">
    <text evidence="1">The sequence shown here is derived from an EMBL/GenBank/DDBJ whole genome shotgun (WGS) entry which is preliminary data.</text>
</comment>
<protein>
    <submittedName>
        <fullName evidence="1">Uncharacterized protein</fullName>
    </submittedName>
</protein>
<dbReference type="GO" id="GO:0004176">
    <property type="term" value="F:ATP-dependent peptidase activity"/>
    <property type="evidence" value="ECO:0007669"/>
    <property type="project" value="InterPro"/>
</dbReference>
<dbReference type="GO" id="GO:0004252">
    <property type="term" value="F:serine-type endopeptidase activity"/>
    <property type="evidence" value="ECO:0007669"/>
    <property type="project" value="InterPro"/>
</dbReference>